<dbReference type="InterPro" id="IPR012833">
    <property type="entry name" value="NrdD"/>
</dbReference>
<organism evidence="1 2">
    <name type="scientific">Candidatus Iainarchaeum sp</name>
    <dbReference type="NCBI Taxonomy" id="3101447"/>
    <lineage>
        <taxon>Archaea</taxon>
        <taxon>Candidatus Iainarchaeota</taxon>
        <taxon>Candidatus Iainarchaeia</taxon>
        <taxon>Candidatus Iainarchaeales</taxon>
        <taxon>Candidatus Iainarchaeaceae</taxon>
        <taxon>Candidatus Iainarchaeum</taxon>
    </lineage>
</organism>
<dbReference type="Gene3D" id="3.20.70.20">
    <property type="match status" value="1"/>
</dbReference>
<gene>
    <name evidence="1" type="primary">nrdD</name>
    <name evidence="1" type="ORF">DRO04_01590</name>
</gene>
<name>A0A497JKQ2_9ARCH</name>
<evidence type="ECO:0000313" key="1">
    <source>
        <dbReference type="EMBL" id="RLG70610.1"/>
    </source>
</evidence>
<feature type="non-terminal residue" evidence="1">
    <location>
        <position position="1"/>
    </location>
</feature>
<accession>A0A497JKQ2</accession>
<reference evidence="1 2" key="1">
    <citation type="submission" date="2018-06" db="EMBL/GenBank/DDBJ databases">
        <title>Extensive metabolic versatility and redundancy in microbially diverse, dynamic hydrothermal sediments.</title>
        <authorList>
            <person name="Dombrowski N."/>
            <person name="Teske A."/>
            <person name="Baker B.J."/>
        </authorList>
    </citation>
    <scope>NUCLEOTIDE SEQUENCE [LARGE SCALE GENOMIC DNA]</scope>
    <source>
        <strain evidence="1">B51_G17</strain>
    </source>
</reference>
<sequence length="645" mass="73069">FEIADNVENKIIKSGMKQISTSLIRALIENELFELGYTAELEKQNVIGIPIEELEGIIVEMSNENANTIANNPEAVNLAIAEKILKQYALQHIFSKDVADAHLKAAIHLHDLGYPVRVYCSSHSIEYIKKYGLELVNLTTTSAPAKHAMTLTGHINTFLASMQAYYAGALGLGFANIFYAPLTKKLSDKELKQQMQYLIFSCSQNAFSRGGQTLFIDLNIHLGVPDYMKDIPAIGSKGKYMLEKPNGVIEYLDDVPRDEEGNLIQPTNGRILTYGDFEEEAQRVAKAMLDIWRKGDSRGQVFPFPKCDLHINQQCFDDPKQRELLDYACLIASENGAPYFVFDREECTLSMCCRLRYKIKQDYMLKYPESIRFCGFQNVTVNLPQAAYRAKGDIDKCIEEINSTLDLVLKAHLQKKDFIAKLLKPGMPLWQLGKIAKDGRPYLELDKATYIVGLLGLNECVKFLIGQELHESNEAYKLGLKIVSAMYLRIKQYEKEYGLHFSLEESPAESASYRLARVDLQRFPEAAKIVRGDIAKKEVYYTNSCHFAPDAPIDIIERIEKQGRFNTLIESGAITHVFLGEQKPDPRAVFKLVEKTWKNTQSAQITISPEFTICRDCGRISRGYKRFSKARREALIKALAKEVKA</sequence>
<dbReference type="GO" id="GO:0031250">
    <property type="term" value="C:anaerobic ribonucleoside-triphosphate reductase complex"/>
    <property type="evidence" value="ECO:0007669"/>
    <property type="project" value="TreeGrafter"/>
</dbReference>
<comment type="caution">
    <text evidence="1">The sequence shown here is derived from an EMBL/GenBank/DDBJ whole genome shotgun (WGS) entry which is preliminary data.</text>
</comment>
<dbReference type="GO" id="GO:0004748">
    <property type="term" value="F:ribonucleoside-diphosphate reductase activity, thioredoxin disulfide as acceptor"/>
    <property type="evidence" value="ECO:0007669"/>
    <property type="project" value="TreeGrafter"/>
</dbReference>
<protein>
    <submittedName>
        <fullName evidence="1">Anaerobic ribonucleoside-triphosphate reductase</fullName>
        <ecNumber evidence="1">1.17.4.2</ecNumber>
    </submittedName>
</protein>
<dbReference type="PANTHER" id="PTHR21075:SF0">
    <property type="entry name" value="ANAEROBIC RIBONUCLEOSIDE-TRIPHOSPHATE REDUCTASE"/>
    <property type="match status" value="1"/>
</dbReference>
<dbReference type="NCBIfam" id="TIGR02487">
    <property type="entry name" value="NrdD"/>
    <property type="match status" value="1"/>
</dbReference>
<evidence type="ECO:0000313" key="2">
    <source>
        <dbReference type="Proteomes" id="UP000278031"/>
    </source>
</evidence>
<dbReference type="GO" id="GO:0008998">
    <property type="term" value="F:ribonucleoside-triphosphate reductase (thioredoxin) activity"/>
    <property type="evidence" value="ECO:0007669"/>
    <property type="project" value="UniProtKB-EC"/>
</dbReference>
<dbReference type="EMBL" id="QMWP01000045">
    <property type="protein sequence ID" value="RLG70610.1"/>
    <property type="molecule type" value="Genomic_DNA"/>
</dbReference>
<dbReference type="AlphaFoldDB" id="A0A497JKQ2"/>
<keyword evidence="1" id="KW-0560">Oxidoreductase</keyword>
<dbReference type="PANTHER" id="PTHR21075">
    <property type="entry name" value="ANAEROBIC RIBONUCLEOSIDE-TRIPHOSPHATE REDUCTASE"/>
    <property type="match status" value="1"/>
</dbReference>
<dbReference type="SUPFAM" id="SSF51998">
    <property type="entry name" value="PFL-like glycyl radical enzymes"/>
    <property type="match status" value="1"/>
</dbReference>
<dbReference type="Pfam" id="PF13597">
    <property type="entry name" value="NRDD"/>
    <property type="match status" value="1"/>
</dbReference>
<dbReference type="EC" id="1.17.4.2" evidence="1"/>
<dbReference type="Proteomes" id="UP000278031">
    <property type="component" value="Unassembled WGS sequence"/>
</dbReference>
<proteinExistence type="predicted"/>
<dbReference type="GO" id="GO:0009265">
    <property type="term" value="P:2'-deoxyribonucleotide biosynthetic process"/>
    <property type="evidence" value="ECO:0007669"/>
    <property type="project" value="TreeGrafter"/>
</dbReference>
<dbReference type="GO" id="GO:0006260">
    <property type="term" value="P:DNA replication"/>
    <property type="evidence" value="ECO:0007669"/>
    <property type="project" value="InterPro"/>
</dbReference>